<dbReference type="InterPro" id="IPR043129">
    <property type="entry name" value="ATPase_NBD"/>
</dbReference>
<dbReference type="PROSITE" id="PS00297">
    <property type="entry name" value="HSP70_1"/>
    <property type="match status" value="1"/>
</dbReference>
<organism evidence="4 5">
    <name type="scientific">Orchesella cincta</name>
    <name type="common">Springtail</name>
    <name type="synonym">Podura cincta</name>
    <dbReference type="NCBI Taxonomy" id="48709"/>
    <lineage>
        <taxon>Eukaryota</taxon>
        <taxon>Metazoa</taxon>
        <taxon>Ecdysozoa</taxon>
        <taxon>Arthropoda</taxon>
        <taxon>Hexapoda</taxon>
        <taxon>Collembola</taxon>
        <taxon>Entomobryomorpha</taxon>
        <taxon>Entomobryoidea</taxon>
        <taxon>Orchesellidae</taxon>
        <taxon>Orchesellinae</taxon>
        <taxon>Orchesella</taxon>
    </lineage>
</organism>
<dbReference type="PANTHER" id="PTHR19375">
    <property type="entry name" value="HEAT SHOCK PROTEIN 70KDA"/>
    <property type="match status" value="1"/>
</dbReference>
<protein>
    <submittedName>
        <fullName evidence="4">Heat shock 70 kDa protein 6</fullName>
    </submittedName>
</protein>
<sequence length="1069" mass="122466">MASDEHQRDSPTPSANDEREECFLQLINVTRHNDNDVLELNNNALESVLETSQGRPLVILSVVDNHNPHPSVLPMHIKCSLEALENSNVSSQTSAPPCSFNENDESEGIWVWSRAFLLENDDDEIAIILMHLNHRNFTNISTSILELPILLSSAVVYKIDANQLENALNSLQPIFRYGQLCTDKGSDLLNDQKPLPAVCFFLDNALEAAEKSEAKDGRSAYLEERVESLDEDKRDVTWDGFNCFQKVLEFLQSPNPSPTNQVDSLLEAFLSKVLKDEDVMSKKQILGKPVTPSEFIRYFQEYVAIITNTSGTVNEDVLWNSTCAVYHNNIIASCLTAYEASVNRKIKSLDLPSSEILQISHNTALKQAKLLFKKAKMLDSFRQSYEKKLESEINSSFQVMVDKIKSIRRDAIENCSKRIVEKFETQLDSLFSNDEDAVITSKGKRLSEKLLNEFQEEFEGDDEDDLATAVDLLQQKFKRIIELYLEQQKTETESAKKEVSIFQEELIQRYTDNMQQIMDKNSFMDAETLIKFHNVNLRSVMKQLDSKSTNAKGLSVDYKRSNIEHSIQNAFSEFQKQQQANFTKLVDKAENSINDEVEAFSNTLVNKNEIDAEISELELKDFKEKELSVIIARFNKNYPFPSSSHEGVKLQVKLQERLETKYQSQIEDHLRKLEENGKENEGACILLYRKEMQANQGNVDFLLEEECLEAHQKSFNMALQRYNKCQQKSVENVADFKRKIQAEFTTIIFQNNQCLEVARSNADSWMAECLNDYNLQMEHFNSSCQTEDDFRFAHEETKANSISLFSKKWQYSNASLRQQYEKELVKQMDPIFSELEDLFLMRMTTGKVTAADSKEEVQKYYHEEMEKHFKNRHFIRPEELHALHKQARKAAIGICKKKKIITSSQKNALKQWLESSFQKYKDINDANLNWVDGAEPAIGIDLGTTFCCAAVLHHGEVKIIPNPQGKNTTPSYVTINKDGSYIVGSTAKDNAHRNTENTIFDAKRIIGRQMRDPQLQNDMTYWPFKVAQGGTGPTLDISGKHYTPEEIASYILKQIVQDASAYLQTPIKK</sequence>
<dbReference type="GO" id="GO:0005524">
    <property type="term" value="F:ATP binding"/>
    <property type="evidence" value="ECO:0007669"/>
    <property type="project" value="UniProtKB-KW"/>
</dbReference>
<name>A0A1D2M0M1_ORCCI</name>
<keyword evidence="3" id="KW-0067">ATP-binding</keyword>
<reference evidence="4 5" key="1">
    <citation type="journal article" date="2016" name="Genome Biol. Evol.">
        <title>Gene Family Evolution Reflects Adaptation to Soil Environmental Stressors in the Genome of the Collembolan Orchesella cincta.</title>
        <authorList>
            <person name="Faddeeva-Vakhrusheva A."/>
            <person name="Derks M.F."/>
            <person name="Anvar S.Y."/>
            <person name="Agamennone V."/>
            <person name="Suring W."/>
            <person name="Smit S."/>
            <person name="van Straalen N.M."/>
            <person name="Roelofs D."/>
        </authorList>
    </citation>
    <scope>NUCLEOTIDE SEQUENCE [LARGE SCALE GENOMIC DNA]</scope>
    <source>
        <tissue evidence="4">Mixed pool</tissue>
    </source>
</reference>
<dbReference type="GO" id="GO:0006950">
    <property type="term" value="P:response to stress"/>
    <property type="evidence" value="ECO:0007669"/>
    <property type="project" value="UniProtKB-ARBA"/>
</dbReference>
<evidence type="ECO:0000256" key="3">
    <source>
        <dbReference type="ARBA" id="ARBA00022840"/>
    </source>
</evidence>
<feature type="non-terminal residue" evidence="4">
    <location>
        <position position="1069"/>
    </location>
</feature>
<dbReference type="GO" id="GO:0140662">
    <property type="term" value="F:ATP-dependent protein folding chaperone"/>
    <property type="evidence" value="ECO:0007669"/>
    <property type="project" value="InterPro"/>
</dbReference>
<evidence type="ECO:0000313" key="4">
    <source>
        <dbReference type="EMBL" id="ODM82872.1"/>
    </source>
</evidence>
<keyword evidence="5" id="KW-1185">Reference proteome</keyword>
<comment type="caution">
    <text evidence="4">The sequence shown here is derived from an EMBL/GenBank/DDBJ whole genome shotgun (WGS) entry which is preliminary data.</text>
</comment>
<dbReference type="FunFam" id="3.30.30.30:FF:000001">
    <property type="entry name" value="heat shock 70 kDa protein-like"/>
    <property type="match status" value="1"/>
</dbReference>
<gene>
    <name evidence="4" type="ORF">Ocin01_20170</name>
</gene>
<dbReference type="Pfam" id="PF00012">
    <property type="entry name" value="HSP70"/>
    <property type="match status" value="1"/>
</dbReference>
<evidence type="ECO:0000313" key="5">
    <source>
        <dbReference type="Proteomes" id="UP000094527"/>
    </source>
</evidence>
<accession>A0A1D2M0M1</accession>
<comment type="similarity">
    <text evidence="1">Belongs to the heat shock protein 70 family.</text>
</comment>
<dbReference type="Proteomes" id="UP000094527">
    <property type="component" value="Unassembled WGS sequence"/>
</dbReference>
<dbReference type="InterPro" id="IPR013126">
    <property type="entry name" value="Hsp_70_fam"/>
</dbReference>
<dbReference type="AlphaFoldDB" id="A0A1D2M0M1"/>
<dbReference type="EMBL" id="LJIJ01008571">
    <property type="protein sequence ID" value="ODM82872.1"/>
    <property type="molecule type" value="Genomic_DNA"/>
</dbReference>
<dbReference type="STRING" id="48709.A0A1D2M0M1"/>
<proteinExistence type="inferred from homology"/>
<evidence type="ECO:0000256" key="1">
    <source>
        <dbReference type="ARBA" id="ARBA00007381"/>
    </source>
</evidence>
<dbReference type="SUPFAM" id="SSF53067">
    <property type="entry name" value="Actin-like ATPase domain"/>
    <property type="match status" value="1"/>
</dbReference>
<dbReference type="Gene3D" id="3.30.420.40">
    <property type="match status" value="1"/>
</dbReference>
<keyword evidence="4" id="KW-0346">Stress response</keyword>
<dbReference type="OMA" id="NAHRNTE"/>
<dbReference type="InterPro" id="IPR027417">
    <property type="entry name" value="P-loop_NTPase"/>
</dbReference>
<dbReference type="Gene3D" id="3.40.50.300">
    <property type="entry name" value="P-loop containing nucleotide triphosphate hydrolases"/>
    <property type="match status" value="1"/>
</dbReference>
<dbReference type="InterPro" id="IPR018181">
    <property type="entry name" value="Heat_shock_70_CS"/>
</dbReference>
<keyword evidence="2" id="KW-0547">Nucleotide-binding</keyword>
<evidence type="ECO:0000256" key="2">
    <source>
        <dbReference type="ARBA" id="ARBA00022741"/>
    </source>
</evidence>
<dbReference type="PRINTS" id="PR00301">
    <property type="entry name" value="HEATSHOCK70"/>
</dbReference>